<dbReference type="Proteomes" id="UP000214747">
    <property type="component" value="Unassembled WGS sequence"/>
</dbReference>
<name>A0A225SP27_9BURK</name>
<evidence type="ECO:0000313" key="2">
    <source>
        <dbReference type="Proteomes" id="UP000214747"/>
    </source>
</evidence>
<dbReference type="AlphaFoldDB" id="A0A225SP27"/>
<accession>A0A225SP27</accession>
<comment type="caution">
    <text evidence="1">The sequence shown here is derived from an EMBL/GenBank/DDBJ whole genome shotgun (WGS) entry which is preliminary data.</text>
</comment>
<proteinExistence type="predicted"/>
<protein>
    <submittedName>
        <fullName evidence="1">Uncharacterized protein</fullName>
    </submittedName>
</protein>
<sequence length="114" mass="11870">MRNGKPYFSTGQQQWNKEVSEALNAILPGVSSANKASFSMNFGSIPLQSAVNQTTAAAGAKPGDIVALHPSSYVAGVIFTGVVGSSGNVTVYAHNYTSDTVTPGTVQFTAIFLR</sequence>
<gene>
    <name evidence="1" type="ORF">CEJ45_19385</name>
</gene>
<reference evidence="1 2" key="1">
    <citation type="journal article" date="2010" name="Int. J. Syst. Evol. Microbiol.">
        <title>Reclassification of Herbaspirillum putei as a later heterotypic synonym of Herbaspirillum huttiense, with the description of H. huttiense subsp. huttiense subsp. nov. and H. huttiense subsp. putei subsp. nov., comb. nov., and description of Herbaspirillum aquaticum sp. nov.</title>
        <authorList>
            <person name="Dobritsa A.P."/>
            <person name="Reddy M.C."/>
            <person name="Samadpour M."/>
        </authorList>
    </citation>
    <scope>NUCLEOTIDE SEQUENCE [LARGE SCALE GENOMIC DNA]</scope>
    <source>
        <strain evidence="1 2">IEH 4430</strain>
    </source>
</reference>
<evidence type="ECO:0000313" key="1">
    <source>
        <dbReference type="EMBL" id="OWY32861.1"/>
    </source>
</evidence>
<keyword evidence="2" id="KW-1185">Reference proteome</keyword>
<organism evidence="1 2">
    <name type="scientific">Herbaspirillum aquaticum</name>
    <dbReference type="NCBI Taxonomy" id="568783"/>
    <lineage>
        <taxon>Bacteria</taxon>
        <taxon>Pseudomonadati</taxon>
        <taxon>Pseudomonadota</taxon>
        <taxon>Betaproteobacteria</taxon>
        <taxon>Burkholderiales</taxon>
        <taxon>Oxalobacteraceae</taxon>
        <taxon>Herbaspirillum</taxon>
    </lineage>
</organism>
<dbReference type="EMBL" id="NJGV01000022">
    <property type="protein sequence ID" value="OWY32861.1"/>
    <property type="molecule type" value="Genomic_DNA"/>
</dbReference>